<gene>
    <name evidence="1" type="ORF">AM1BK_48270</name>
</gene>
<protein>
    <submittedName>
        <fullName evidence="1">Uncharacterized protein</fullName>
    </submittedName>
</protein>
<evidence type="ECO:0000313" key="2">
    <source>
        <dbReference type="Proteomes" id="UP000637074"/>
    </source>
</evidence>
<dbReference type="EMBL" id="BNDS01000038">
    <property type="protein sequence ID" value="GHI01285.1"/>
    <property type="molecule type" value="Genomic_DNA"/>
</dbReference>
<organism evidence="1 2">
    <name type="scientific">Neobacillus kokaensis</name>
    <dbReference type="NCBI Taxonomy" id="2759023"/>
    <lineage>
        <taxon>Bacteria</taxon>
        <taxon>Bacillati</taxon>
        <taxon>Bacillota</taxon>
        <taxon>Bacilli</taxon>
        <taxon>Bacillales</taxon>
        <taxon>Bacillaceae</taxon>
        <taxon>Neobacillus</taxon>
    </lineage>
</organism>
<proteinExistence type="predicted"/>
<sequence length="95" mass="11186">MAYKMIMDARNKMACFAVNGSLPWNFDRYLIVMRKNKAVRISKTAKKYGLQRALKPNTFNGTLISPQLMIKNSFFIIPFKIRRHKKENYLKKKIG</sequence>
<name>A0ABQ3NBJ4_9BACI</name>
<keyword evidence="2" id="KW-1185">Reference proteome</keyword>
<comment type="caution">
    <text evidence="1">The sequence shown here is derived from an EMBL/GenBank/DDBJ whole genome shotgun (WGS) entry which is preliminary data.</text>
</comment>
<reference evidence="1 2" key="1">
    <citation type="journal article" date="2022" name="Int. J. Syst. Evol. Microbiol.">
        <title>Neobacillus kokaensis sp. nov., isolated from soil.</title>
        <authorList>
            <person name="Yuki K."/>
            <person name="Matsubara H."/>
            <person name="Yamaguchi S."/>
        </authorList>
    </citation>
    <scope>NUCLEOTIDE SEQUENCE [LARGE SCALE GENOMIC DNA]</scope>
    <source>
        <strain evidence="1 2">LOB 377</strain>
    </source>
</reference>
<accession>A0ABQ3NBJ4</accession>
<dbReference type="Proteomes" id="UP000637074">
    <property type="component" value="Unassembled WGS sequence"/>
</dbReference>
<evidence type="ECO:0000313" key="1">
    <source>
        <dbReference type="EMBL" id="GHI01285.1"/>
    </source>
</evidence>